<dbReference type="Pfam" id="PF00445">
    <property type="entry name" value="Ribonuclease_T2"/>
    <property type="match status" value="1"/>
</dbReference>
<evidence type="ECO:0000256" key="3">
    <source>
        <dbReference type="SAM" id="SignalP"/>
    </source>
</evidence>
<dbReference type="PROSITE" id="PS00531">
    <property type="entry name" value="RNASE_T2_2"/>
    <property type="match status" value="1"/>
</dbReference>
<dbReference type="Proteomes" id="UP000633418">
    <property type="component" value="Chromosome"/>
</dbReference>
<dbReference type="Gene3D" id="3.90.730.10">
    <property type="entry name" value="Ribonuclease T2-like"/>
    <property type="match status" value="1"/>
</dbReference>
<protein>
    <submittedName>
        <fullName evidence="4">Uncharacterized protein</fullName>
    </submittedName>
</protein>
<dbReference type="PANTHER" id="PTHR11240">
    <property type="entry name" value="RIBONUCLEASE T2"/>
    <property type="match status" value="1"/>
</dbReference>
<comment type="similarity">
    <text evidence="1 2">Belongs to the RNase T2 family.</text>
</comment>
<organism evidence="4 5">
    <name type="scientific">Pseudomonas xantholysinigenes</name>
    <dbReference type="NCBI Taxonomy" id="2745490"/>
    <lineage>
        <taxon>Bacteria</taxon>
        <taxon>Pseudomonadati</taxon>
        <taxon>Pseudomonadota</taxon>
        <taxon>Gammaproteobacteria</taxon>
        <taxon>Pseudomonadales</taxon>
        <taxon>Pseudomonadaceae</taxon>
        <taxon>Pseudomonas</taxon>
    </lineage>
</organism>
<reference evidence="4 5" key="2">
    <citation type="journal article" date="2021" name="Microorganisms">
        <title>The Ever-Expanding Pseudomonas Genus: Description of 43 New Species and Partition of the Pseudomonas putida Group.</title>
        <authorList>
            <person name="Girard L."/>
            <person name="Lood C."/>
            <person name="Hofte M."/>
            <person name="Vandamme P."/>
            <person name="Rokni-Zadeh H."/>
            <person name="van Noort V."/>
            <person name="Lavigne R."/>
            <person name="De Mot R."/>
        </authorList>
    </citation>
    <scope>NUCLEOTIDE SEQUENCE [LARGE SCALE GENOMIC DNA]</scope>
    <source>
        <strain evidence="4 5">RW9S1A</strain>
    </source>
</reference>
<dbReference type="PANTHER" id="PTHR11240:SF22">
    <property type="entry name" value="RIBONUCLEASE T2"/>
    <property type="match status" value="1"/>
</dbReference>
<gene>
    <name evidence="4" type="ORF">HU772_007905</name>
</gene>
<evidence type="ECO:0000313" key="4">
    <source>
        <dbReference type="EMBL" id="QXI39989.1"/>
    </source>
</evidence>
<keyword evidence="5" id="KW-1185">Reference proteome</keyword>
<dbReference type="SUPFAM" id="SSF55895">
    <property type="entry name" value="Ribonuclease Rh-like"/>
    <property type="match status" value="1"/>
</dbReference>
<dbReference type="EMBL" id="CP077095">
    <property type="protein sequence ID" value="QXI39989.1"/>
    <property type="molecule type" value="Genomic_DNA"/>
</dbReference>
<feature type="signal peptide" evidence="3">
    <location>
        <begin position="1"/>
        <end position="21"/>
    </location>
</feature>
<dbReference type="GO" id="GO:0003723">
    <property type="term" value="F:RNA binding"/>
    <property type="evidence" value="ECO:0007669"/>
    <property type="project" value="InterPro"/>
</dbReference>
<evidence type="ECO:0000256" key="2">
    <source>
        <dbReference type="RuleBase" id="RU004328"/>
    </source>
</evidence>
<feature type="chain" id="PRO_5038395926" evidence="3">
    <location>
        <begin position="22"/>
        <end position="237"/>
    </location>
</feature>
<reference evidence="4 5" key="1">
    <citation type="journal article" date="2020" name="Microorganisms">
        <title>Reliable Identification of Environmental Pseudomonas Isolates Using the rpoD Gene.</title>
        <authorList>
            <consortium name="The Broad Institute Genome Sequencing Platform"/>
            <person name="Girard L."/>
            <person name="Lood C."/>
            <person name="Rokni-Zadeh H."/>
            <person name="van Noort V."/>
            <person name="Lavigne R."/>
            <person name="De Mot R."/>
        </authorList>
    </citation>
    <scope>NUCLEOTIDE SEQUENCE [LARGE SCALE GENOMIC DNA]</scope>
    <source>
        <strain evidence="4 5">RW9S1A</strain>
    </source>
</reference>
<dbReference type="InterPro" id="IPR036430">
    <property type="entry name" value="RNase_T2-like_sf"/>
</dbReference>
<dbReference type="KEGG" id="pxn:HU772_007905"/>
<dbReference type="GO" id="GO:0033897">
    <property type="term" value="F:ribonuclease T2 activity"/>
    <property type="evidence" value="ECO:0007669"/>
    <property type="project" value="InterPro"/>
</dbReference>
<dbReference type="AlphaFoldDB" id="A0A9E6PZG3"/>
<evidence type="ECO:0000256" key="1">
    <source>
        <dbReference type="ARBA" id="ARBA00007469"/>
    </source>
</evidence>
<evidence type="ECO:0000313" key="5">
    <source>
        <dbReference type="Proteomes" id="UP000633418"/>
    </source>
</evidence>
<dbReference type="RefSeq" id="WP_186662497.1">
    <property type="nucleotide sequence ID" value="NZ_CP077095.1"/>
</dbReference>
<dbReference type="InterPro" id="IPR033130">
    <property type="entry name" value="RNase_T2_His_AS_2"/>
</dbReference>
<dbReference type="InterPro" id="IPR001568">
    <property type="entry name" value="RNase_T2-like"/>
</dbReference>
<name>A0A9E6PZG3_9PSED</name>
<accession>A0A9E6PZG3</accession>
<sequence length="237" mass="27004">MTMRKKLFGALLLVCIGNVWGLDANEAAGPSQEEFNTDFLVYSFTWQPTFCIMKPKTPGCEQPPKALLSHGLWPYSKSEGDKTNRHPQNCTSSPSCRNDVCTMPAEEMKAVLDNKPLRALVTKDPEGMFDHEWRKHGTCSGKTMRAYFQDMVVLAGVKKFEDEDSFKGLIGKKTLFSEIRKTFPDNTAFRCYRANGEQYLHEVFYLIDKDGHPYLDERNLQIGIQCQEQETWIPTGA</sequence>
<keyword evidence="3" id="KW-0732">Signal</keyword>
<proteinExistence type="inferred from homology"/>